<dbReference type="Ensembl" id="ENSOART00020031231.2">
    <property type="protein sequence ID" value="ENSOARP00020025800.2"/>
    <property type="gene ID" value="ENSOARG00020020279.2"/>
</dbReference>
<name>A0AC11C7V6_SHEEP</name>
<reference evidence="1" key="3">
    <citation type="submission" date="2025-09" db="UniProtKB">
        <authorList>
            <consortium name="Ensembl"/>
        </authorList>
    </citation>
    <scope>IDENTIFICATION</scope>
</reference>
<gene>
    <name evidence="1" type="primary">TAF11</name>
</gene>
<reference evidence="1" key="2">
    <citation type="submission" date="2025-08" db="UniProtKB">
        <authorList>
            <consortium name="Ensembl"/>
        </authorList>
    </citation>
    <scope>IDENTIFICATION</scope>
</reference>
<protein>
    <submittedName>
        <fullName evidence="1">TATA-box binding protein associated factor 11</fullName>
    </submittedName>
</protein>
<proteinExistence type="predicted"/>
<reference evidence="1" key="1">
    <citation type="submission" date="2020-11" db="EMBL/GenBank/DDBJ databases">
        <authorList>
            <person name="Davenport K.M."/>
            <person name="Bickhart D.M."/>
            <person name="Smith T.P.L."/>
            <person name="Murdoch B.M."/>
            <person name="Rosen B.D."/>
        </authorList>
    </citation>
    <scope>NUCLEOTIDE SEQUENCE [LARGE SCALE GENOMIC DNA]</scope>
    <source>
        <strain evidence="1">OAR_USU_Benz2616</strain>
    </source>
</reference>
<organism evidence="1">
    <name type="scientific">Ovis aries</name>
    <name type="common">Sheep</name>
    <dbReference type="NCBI Taxonomy" id="9940"/>
    <lineage>
        <taxon>Eukaryota</taxon>
        <taxon>Metazoa</taxon>
        <taxon>Chordata</taxon>
        <taxon>Craniata</taxon>
        <taxon>Vertebrata</taxon>
        <taxon>Euteleostomi</taxon>
        <taxon>Mammalia</taxon>
        <taxon>Eutheria</taxon>
        <taxon>Laurasiatheria</taxon>
        <taxon>Artiodactyla</taxon>
        <taxon>Ruminantia</taxon>
        <taxon>Pecora</taxon>
        <taxon>Bovidae</taxon>
        <taxon>Caprinae</taxon>
        <taxon>Ovis</taxon>
    </lineage>
</organism>
<sequence length="261" mass="28655">MREIQNTHLFPPKVACEIQQLAPDGEARAMPCGGDCNLGTPTILRSPVLAAMDNACESPTEKGGETGESEETTAAPGGPRVTDMDGIPEETDGDGDGELKEAAAEEGELKSQDIADLTAVEREDSLLTPAAKKLKIDTKEKKEKKQKVDEDEIQKMQILVSSFSEEQLNRYEMYRRSAFPKAAIKRLIQSITGTSVSQNVVIAMSGISKVFVGEVVEEALDVCEKWGEMPPLQPKHMREAVRRLKSKGQIPNSKHKKIIFF</sequence>
<evidence type="ECO:0000313" key="1">
    <source>
        <dbReference type="Ensembl" id="ENSOARP00020025800.2"/>
    </source>
</evidence>
<accession>A0AC11C7V6</accession>